<evidence type="ECO:0000313" key="1">
    <source>
        <dbReference type="EMBL" id="AFQ22208.1"/>
    </source>
</evidence>
<reference evidence="1 2" key="1">
    <citation type="journal article" date="2012" name="J. Virol.">
        <title>Complete Genome Sequence of Pectobacterium carotovorum subsp. carotovorum Bacteriophage My1.</title>
        <authorList>
            <person name="Lee D.H."/>
            <person name="Lee J.H."/>
            <person name="Shin H."/>
            <person name="Ji S."/>
            <person name="Roh E."/>
            <person name="Jung K."/>
            <person name="Ryu S."/>
            <person name="Choi J."/>
            <person name="Heu S."/>
        </authorList>
    </citation>
    <scope>NUCLEOTIDE SEQUENCE [LARGE SCALE GENOMIC DNA]</scope>
</reference>
<dbReference type="EMBL" id="JX195166">
    <property type="protein sequence ID" value="AFQ22208.1"/>
    <property type="molecule type" value="Genomic_DNA"/>
</dbReference>
<accession>J9QM63</accession>
<sequence length="99" mass="11389">MLNFIKRWLRYHFDIAELIDTETSVSGEVLVEYYASTLNNSAYGQLTPHGKMGVGFIANMQLANRTKLEYYQEAIKHGFFNDILTPKDVVYLLNLKPQA</sequence>
<dbReference type="GeneID" id="13826751"/>
<dbReference type="KEGG" id="vg:13826751"/>
<evidence type="ECO:0000313" key="2">
    <source>
        <dbReference type="Proteomes" id="UP000006280"/>
    </source>
</evidence>
<organism evidence="1 2">
    <name type="scientific">Pectobacterium phage My1</name>
    <dbReference type="NCBI Taxonomy" id="1204539"/>
    <lineage>
        <taxon>Viruses</taxon>
        <taxon>Duplodnaviria</taxon>
        <taxon>Heunggongvirae</taxon>
        <taxon>Uroviricota</taxon>
        <taxon>Caudoviricetes</taxon>
        <taxon>Demerecviridae</taxon>
        <taxon>Mccorquodalevirinae</taxon>
        <taxon>Myunavirus</taxon>
        <taxon>Myunavirus My1</taxon>
    </lineage>
</organism>
<gene>
    <name evidence="1" type="ORF">My1_049</name>
</gene>
<protein>
    <submittedName>
        <fullName evidence="1">Uncharacterized protein</fullName>
    </submittedName>
</protein>
<proteinExistence type="predicted"/>
<name>J9QM63_9CAUD</name>
<dbReference type="Proteomes" id="UP000006280">
    <property type="component" value="Segment"/>
</dbReference>
<dbReference type="RefSeq" id="YP_006906301.1">
    <property type="nucleotide sequence ID" value="NC_018837.1"/>
</dbReference>
<keyword evidence="2" id="KW-1185">Reference proteome</keyword>